<keyword evidence="4 6" id="KW-0443">Lipid metabolism</keyword>
<comment type="subcellular location">
    <subcellularLocation>
        <location evidence="1">Membrane</location>
    </subcellularLocation>
</comment>
<dbReference type="GO" id="GO:0016042">
    <property type="term" value="P:lipid catabolic process"/>
    <property type="evidence" value="ECO:0007669"/>
    <property type="project" value="UniProtKB-UniRule"/>
</dbReference>
<feature type="chain" id="PRO_5043959420" evidence="7">
    <location>
        <begin position="21"/>
        <end position="737"/>
    </location>
</feature>
<sequence length="737" mass="80918">MRFSHLLLAAMVLTTLPATARPAEAEHQRPRIGLALSGGGARGGAHIGVLRALEELQVPIDYIAGTSMGAIVGGYYAAGYSPDEIERIVSETNWIEAFSDQPDRRGTTMRKKALDAKFLIPHRVGFNRGRIQLPLGAIEGQQLDQIFERVLMGVREISDFEDLRIPFRAVATDLATGAEVVIGEGSLPDAIRASMSVPGVFAPVLLDNRILVDGGMVNNLPISVVRSMGADIVIAVDISSPLLVREELTSVVSVTEQLSNFLTRRNTIQQLATLGPRDVLIVPQLGQFSAADFVKVLDIVADGYDAVMVSRAALVPLRSPGESRAQTVNLAAAAQDPYVVEYIEINNRSVLNDDIIRSRLRLRPGEALDIARLEDDIDHVYSLDVFQSVTYDLETRADGSRGVIINAIPRSWGPNYLQFGLEISDDFAGNTDFSLGAAYTRNALNSLGGEMRVEFTLGREDLLEFDFYQPIDRNARWFIEPRVFGTREQYNVFEGDDFVAQLEIPGVGFSFGLGRNFSSTDLLRLEYELFRGDADVLIGDTDILGEESVDIGEVVLEYRHDSQDNPWFPTSGHLYVAGLRAARDSLGAEIDYEQAYFGGSMAYTLGRNSGLLSLEAGYSIDDAAPLERWFELGGFGRLSGLVPDQLLGRHAGLATLALYRRLNDVDLFPVFAGFTLEAGNVWRERADIDFASLRYSGSVFLGADTPLGPLYLAYGRSDNGDSTAYLFLGNPWKARRY</sequence>
<keyword evidence="7" id="KW-0732">Signal</keyword>
<feature type="active site" description="Nucleophile" evidence="6">
    <location>
        <position position="67"/>
    </location>
</feature>
<dbReference type="GO" id="GO:0016787">
    <property type="term" value="F:hydrolase activity"/>
    <property type="evidence" value="ECO:0007669"/>
    <property type="project" value="UniProtKB-UniRule"/>
</dbReference>
<evidence type="ECO:0000256" key="1">
    <source>
        <dbReference type="ARBA" id="ARBA00004370"/>
    </source>
</evidence>
<dbReference type="Gene3D" id="3.10.20.310">
    <property type="entry name" value="membrane protein fhac"/>
    <property type="match status" value="1"/>
</dbReference>
<accession>A0AAW9RG81</accession>
<dbReference type="InterPro" id="IPR010827">
    <property type="entry name" value="BamA/TamA_POTRA"/>
</dbReference>
<feature type="short sequence motif" description="DGA/G" evidence="6">
    <location>
        <begin position="213"/>
        <end position="215"/>
    </location>
</feature>
<keyword evidence="2 6" id="KW-0378">Hydrolase</keyword>
<keyword evidence="3 6" id="KW-0442">Lipid degradation</keyword>
<dbReference type="Gene3D" id="3.40.1090.10">
    <property type="entry name" value="Cytosolic phospholipase A2 catalytic domain"/>
    <property type="match status" value="2"/>
</dbReference>
<gene>
    <name evidence="9" type="ORF">V3330_09330</name>
</gene>
<comment type="caution">
    <text evidence="9">The sequence shown here is derived from an EMBL/GenBank/DDBJ whole genome shotgun (WGS) entry which is preliminary data.</text>
</comment>
<dbReference type="PANTHER" id="PTHR14226:SF29">
    <property type="entry name" value="NEUROPATHY TARGET ESTERASE SWS"/>
    <property type="match status" value="1"/>
</dbReference>
<feature type="domain" description="PNPLA" evidence="8">
    <location>
        <begin position="34"/>
        <end position="226"/>
    </location>
</feature>
<dbReference type="SUPFAM" id="SSF52151">
    <property type="entry name" value="FabD/lysophospholipase-like"/>
    <property type="match status" value="1"/>
</dbReference>
<dbReference type="GO" id="GO:0019867">
    <property type="term" value="C:outer membrane"/>
    <property type="evidence" value="ECO:0007669"/>
    <property type="project" value="InterPro"/>
</dbReference>
<evidence type="ECO:0000256" key="5">
    <source>
        <dbReference type="ARBA" id="ARBA00023136"/>
    </source>
</evidence>
<evidence type="ECO:0000256" key="3">
    <source>
        <dbReference type="ARBA" id="ARBA00022963"/>
    </source>
</evidence>
<evidence type="ECO:0000256" key="6">
    <source>
        <dbReference type="PROSITE-ProRule" id="PRU01161"/>
    </source>
</evidence>
<feature type="short sequence motif" description="GXGXXG" evidence="6">
    <location>
        <begin position="38"/>
        <end position="43"/>
    </location>
</feature>
<evidence type="ECO:0000313" key="10">
    <source>
        <dbReference type="Proteomes" id="UP001359886"/>
    </source>
</evidence>
<keyword evidence="10" id="KW-1185">Reference proteome</keyword>
<dbReference type="PANTHER" id="PTHR14226">
    <property type="entry name" value="NEUROPATHY TARGET ESTERASE/SWISS CHEESE D.MELANOGASTER"/>
    <property type="match status" value="1"/>
</dbReference>
<evidence type="ECO:0000256" key="4">
    <source>
        <dbReference type="ARBA" id="ARBA00023098"/>
    </source>
</evidence>
<evidence type="ECO:0000256" key="2">
    <source>
        <dbReference type="ARBA" id="ARBA00022801"/>
    </source>
</evidence>
<dbReference type="InterPro" id="IPR016035">
    <property type="entry name" value="Acyl_Trfase/lysoPLipase"/>
</dbReference>
<evidence type="ECO:0000313" key="9">
    <source>
        <dbReference type="EMBL" id="MEJ8567825.1"/>
    </source>
</evidence>
<dbReference type="Proteomes" id="UP001359886">
    <property type="component" value="Unassembled WGS sequence"/>
</dbReference>
<reference evidence="9 10" key="1">
    <citation type="submission" date="2024-02" db="EMBL/GenBank/DDBJ databases">
        <title>A novel Wenzhouxiangellaceae bacterium, isolated from coastal sediments.</title>
        <authorList>
            <person name="Du Z.-J."/>
            <person name="Ye Y.-Q."/>
            <person name="Zhang X.-Y."/>
        </authorList>
    </citation>
    <scope>NUCLEOTIDE SEQUENCE [LARGE SCALE GENOMIC DNA]</scope>
    <source>
        <strain evidence="9 10">CH-27</strain>
    </source>
</reference>
<evidence type="ECO:0000259" key="8">
    <source>
        <dbReference type="PROSITE" id="PS51635"/>
    </source>
</evidence>
<dbReference type="Pfam" id="PF01734">
    <property type="entry name" value="Patatin"/>
    <property type="match status" value="1"/>
</dbReference>
<organism evidence="9 10">
    <name type="scientific">Elongatibacter sediminis</name>
    <dbReference type="NCBI Taxonomy" id="3119006"/>
    <lineage>
        <taxon>Bacteria</taxon>
        <taxon>Pseudomonadati</taxon>
        <taxon>Pseudomonadota</taxon>
        <taxon>Gammaproteobacteria</taxon>
        <taxon>Chromatiales</taxon>
        <taxon>Wenzhouxiangellaceae</taxon>
        <taxon>Elongatibacter</taxon>
    </lineage>
</organism>
<dbReference type="EMBL" id="JAZHOG010000005">
    <property type="protein sequence ID" value="MEJ8567825.1"/>
    <property type="molecule type" value="Genomic_DNA"/>
</dbReference>
<dbReference type="PROSITE" id="PS51635">
    <property type="entry name" value="PNPLA"/>
    <property type="match status" value="1"/>
</dbReference>
<dbReference type="Gene3D" id="2.40.160.50">
    <property type="entry name" value="membrane protein fhac: a member of the omp85/tpsb transporter family"/>
    <property type="match status" value="1"/>
</dbReference>
<feature type="signal peptide" evidence="7">
    <location>
        <begin position="1"/>
        <end position="20"/>
    </location>
</feature>
<name>A0AAW9RG81_9GAMM</name>
<protein>
    <submittedName>
        <fullName evidence="9">Patatin-like phospholipase family protein</fullName>
    </submittedName>
</protein>
<feature type="short sequence motif" description="GXSXG" evidence="6">
    <location>
        <begin position="65"/>
        <end position="69"/>
    </location>
</feature>
<dbReference type="CDD" id="cd07205">
    <property type="entry name" value="Pat_PNPLA6_PNPLA7_NTE1_like"/>
    <property type="match status" value="1"/>
</dbReference>
<proteinExistence type="predicted"/>
<dbReference type="Pfam" id="PF07244">
    <property type="entry name" value="POTRA"/>
    <property type="match status" value="1"/>
</dbReference>
<dbReference type="Pfam" id="PF01103">
    <property type="entry name" value="Omp85"/>
    <property type="match status" value="1"/>
</dbReference>
<dbReference type="InterPro" id="IPR000184">
    <property type="entry name" value="Bac_surfAg_D15"/>
</dbReference>
<dbReference type="AlphaFoldDB" id="A0AAW9RG81"/>
<dbReference type="InterPro" id="IPR050301">
    <property type="entry name" value="NTE"/>
</dbReference>
<dbReference type="RefSeq" id="WP_354695147.1">
    <property type="nucleotide sequence ID" value="NZ_JAZHOG010000005.1"/>
</dbReference>
<feature type="active site" description="Proton acceptor" evidence="6">
    <location>
        <position position="213"/>
    </location>
</feature>
<keyword evidence="5" id="KW-0472">Membrane</keyword>
<evidence type="ECO:0000256" key="7">
    <source>
        <dbReference type="SAM" id="SignalP"/>
    </source>
</evidence>
<dbReference type="InterPro" id="IPR002641">
    <property type="entry name" value="PNPLA_dom"/>
</dbReference>